<dbReference type="InterPro" id="IPR018060">
    <property type="entry name" value="HTH_AraC"/>
</dbReference>
<evidence type="ECO:0000256" key="5">
    <source>
        <dbReference type="ARBA" id="ARBA00024867"/>
    </source>
</evidence>
<dbReference type="PATRIC" id="fig|1538.10.peg.3795"/>
<evidence type="ECO:0000313" key="10">
    <source>
        <dbReference type="Proteomes" id="UP000077407"/>
    </source>
</evidence>
<keyword evidence="2" id="KW-0805">Transcription regulation</keyword>
<keyword evidence="6" id="KW-0597">Phosphoprotein</keyword>
<evidence type="ECO:0000256" key="1">
    <source>
        <dbReference type="ARBA" id="ARBA00018672"/>
    </source>
</evidence>
<dbReference type="PANTHER" id="PTHR43280:SF2">
    <property type="entry name" value="HTH-TYPE TRANSCRIPTIONAL REGULATOR EXSA"/>
    <property type="match status" value="1"/>
</dbReference>
<dbReference type="GO" id="GO:0043565">
    <property type="term" value="F:sequence-specific DNA binding"/>
    <property type="evidence" value="ECO:0007669"/>
    <property type="project" value="InterPro"/>
</dbReference>
<dbReference type="InterPro" id="IPR009057">
    <property type="entry name" value="Homeodomain-like_sf"/>
</dbReference>
<dbReference type="PROSITE" id="PS50110">
    <property type="entry name" value="RESPONSE_REGULATORY"/>
    <property type="match status" value="1"/>
</dbReference>
<dbReference type="Proteomes" id="UP000077407">
    <property type="component" value="Unassembled WGS sequence"/>
</dbReference>
<accession>A0A162L2B1</accession>
<evidence type="ECO:0000256" key="3">
    <source>
        <dbReference type="ARBA" id="ARBA00023125"/>
    </source>
</evidence>
<dbReference type="SUPFAM" id="SSF52172">
    <property type="entry name" value="CheY-like"/>
    <property type="match status" value="1"/>
</dbReference>
<evidence type="ECO:0000256" key="6">
    <source>
        <dbReference type="PROSITE-ProRule" id="PRU00169"/>
    </source>
</evidence>
<dbReference type="Gene3D" id="1.10.10.60">
    <property type="entry name" value="Homeodomain-like"/>
    <property type="match status" value="2"/>
</dbReference>
<sequence>MYKLMIVDDEPLERKSLRILLQREFFNIDIKGDSKNGEEAILNAKINKPDIILMDIKMPEKTGLDAQKEIISFLPNTKTIIITAYGEFDYAQTAIKYGVIDYLLKPVRPSNLKASINKALKSIDNFDSRKIANLKSKEISENTIKAAIKYIDNNYTQDIKLNTVANFVHLNPQYLSRYFKQKMGVTFTQYITNLRLENAKKLLVNTDKSITQIAMEVGYTDIAYFSKVFFKNENKSPYKFKMSYCNNA</sequence>
<evidence type="ECO:0000256" key="2">
    <source>
        <dbReference type="ARBA" id="ARBA00023015"/>
    </source>
</evidence>
<evidence type="ECO:0000313" key="9">
    <source>
        <dbReference type="EMBL" id="OAA83388.1"/>
    </source>
</evidence>
<dbReference type="SMART" id="SM00342">
    <property type="entry name" value="HTH_ARAC"/>
    <property type="match status" value="1"/>
</dbReference>
<dbReference type="SMART" id="SM00448">
    <property type="entry name" value="REC"/>
    <property type="match status" value="1"/>
</dbReference>
<feature type="domain" description="Response regulatory" evidence="8">
    <location>
        <begin position="3"/>
        <end position="120"/>
    </location>
</feature>
<name>A0A162L2B1_9CLOT</name>
<dbReference type="PANTHER" id="PTHR43280">
    <property type="entry name" value="ARAC-FAMILY TRANSCRIPTIONAL REGULATOR"/>
    <property type="match status" value="1"/>
</dbReference>
<proteinExistence type="predicted"/>
<dbReference type="EMBL" id="LITT01000062">
    <property type="protein sequence ID" value="OAA83388.1"/>
    <property type="molecule type" value="Genomic_DNA"/>
</dbReference>
<dbReference type="RefSeq" id="WP_063556959.1">
    <property type="nucleotide sequence ID" value="NZ_LITT01000062.1"/>
</dbReference>
<feature type="domain" description="HTH araC/xylS-type" evidence="7">
    <location>
        <begin position="145"/>
        <end position="243"/>
    </location>
</feature>
<dbReference type="Pfam" id="PF12833">
    <property type="entry name" value="HTH_18"/>
    <property type="match status" value="1"/>
</dbReference>
<evidence type="ECO:0000256" key="4">
    <source>
        <dbReference type="ARBA" id="ARBA00023163"/>
    </source>
</evidence>
<dbReference type="OrthoDB" id="324626at2"/>
<dbReference type="SUPFAM" id="SSF46689">
    <property type="entry name" value="Homeodomain-like"/>
    <property type="match status" value="2"/>
</dbReference>
<feature type="modified residue" description="4-aspartylphosphate" evidence="6">
    <location>
        <position position="55"/>
    </location>
</feature>
<dbReference type="GO" id="GO:0003700">
    <property type="term" value="F:DNA-binding transcription factor activity"/>
    <property type="evidence" value="ECO:0007669"/>
    <property type="project" value="InterPro"/>
</dbReference>
<protein>
    <recommendedName>
        <fullName evidence="1">Stage 0 sporulation protein A homolog</fullName>
    </recommendedName>
</protein>
<dbReference type="AlphaFoldDB" id="A0A162L2B1"/>
<evidence type="ECO:0000259" key="7">
    <source>
        <dbReference type="PROSITE" id="PS01124"/>
    </source>
</evidence>
<dbReference type="InterPro" id="IPR001789">
    <property type="entry name" value="Sig_transdc_resp-reg_receiver"/>
</dbReference>
<keyword evidence="4" id="KW-0804">Transcription</keyword>
<evidence type="ECO:0000259" key="8">
    <source>
        <dbReference type="PROSITE" id="PS50110"/>
    </source>
</evidence>
<dbReference type="CDD" id="cd17536">
    <property type="entry name" value="REC_YesN-like"/>
    <property type="match status" value="1"/>
</dbReference>
<dbReference type="Gene3D" id="3.40.50.2300">
    <property type="match status" value="1"/>
</dbReference>
<reference evidence="9 10" key="1">
    <citation type="journal article" date="2015" name="Biotechnol. Bioeng.">
        <title>Genome sequence and phenotypic characterization of Caulobacter segnis.</title>
        <authorList>
            <person name="Patel S."/>
            <person name="Fletcher B."/>
            <person name="Scott D.C."/>
            <person name="Ely B."/>
        </authorList>
    </citation>
    <scope>NUCLEOTIDE SEQUENCE [LARGE SCALE GENOMIC DNA]</scope>
    <source>
        <strain evidence="9 10">ERI-2</strain>
    </source>
</reference>
<comment type="caution">
    <text evidence="9">The sequence shown here is derived from an EMBL/GenBank/DDBJ whole genome shotgun (WGS) entry which is preliminary data.</text>
</comment>
<dbReference type="GO" id="GO:0000160">
    <property type="term" value="P:phosphorelay signal transduction system"/>
    <property type="evidence" value="ECO:0007669"/>
    <property type="project" value="InterPro"/>
</dbReference>
<organism evidence="9 10">
    <name type="scientific">Clostridium ljungdahlii</name>
    <dbReference type="NCBI Taxonomy" id="1538"/>
    <lineage>
        <taxon>Bacteria</taxon>
        <taxon>Bacillati</taxon>
        <taxon>Bacillota</taxon>
        <taxon>Clostridia</taxon>
        <taxon>Eubacteriales</taxon>
        <taxon>Clostridiaceae</taxon>
        <taxon>Clostridium</taxon>
    </lineage>
</organism>
<keyword evidence="3" id="KW-0238">DNA-binding</keyword>
<dbReference type="InterPro" id="IPR011006">
    <property type="entry name" value="CheY-like_superfamily"/>
</dbReference>
<dbReference type="Pfam" id="PF00072">
    <property type="entry name" value="Response_reg"/>
    <property type="match status" value="1"/>
</dbReference>
<comment type="function">
    <text evidence="5">May play the central regulatory role in sporulation. It may be an element of the effector pathway responsible for the activation of sporulation genes in response to nutritional stress. Spo0A may act in concert with spo0H (a sigma factor) to control the expression of some genes that are critical to the sporulation process.</text>
</comment>
<dbReference type="PROSITE" id="PS01124">
    <property type="entry name" value="HTH_ARAC_FAMILY_2"/>
    <property type="match status" value="1"/>
</dbReference>
<gene>
    <name evidence="9" type="ORF">WY13_03716</name>
</gene>